<dbReference type="InterPro" id="IPR000209">
    <property type="entry name" value="Peptidase_S8/S53_dom"/>
</dbReference>
<comment type="caution">
    <text evidence="10">The sequence shown here is derived from an EMBL/GenBank/DDBJ whole genome shotgun (WGS) entry which is preliminary data.</text>
</comment>
<name>A0A2S7KLN0_9FLAO</name>
<dbReference type="Pfam" id="PF00082">
    <property type="entry name" value="Peptidase_S8"/>
    <property type="match status" value="1"/>
</dbReference>
<dbReference type="InterPro" id="IPR036852">
    <property type="entry name" value="Peptidase_S8/S53_dom_sf"/>
</dbReference>
<dbReference type="PROSITE" id="PS51892">
    <property type="entry name" value="SUBTILASE"/>
    <property type="match status" value="1"/>
</dbReference>
<evidence type="ECO:0000313" key="11">
    <source>
        <dbReference type="Proteomes" id="UP000239800"/>
    </source>
</evidence>
<keyword evidence="11" id="KW-1185">Reference proteome</keyword>
<organism evidence="10 11">
    <name type="scientific">Aureitalea marina</name>
    <dbReference type="NCBI Taxonomy" id="930804"/>
    <lineage>
        <taxon>Bacteria</taxon>
        <taxon>Pseudomonadati</taxon>
        <taxon>Bacteroidota</taxon>
        <taxon>Flavobacteriia</taxon>
        <taxon>Flavobacteriales</taxon>
        <taxon>Flavobacteriaceae</taxon>
        <taxon>Aureitalea</taxon>
    </lineage>
</organism>
<evidence type="ECO:0000256" key="1">
    <source>
        <dbReference type="ARBA" id="ARBA00011073"/>
    </source>
</evidence>
<keyword evidence="5 6" id="KW-0720">Serine protease</keyword>
<dbReference type="Pfam" id="PF18962">
    <property type="entry name" value="Por_Secre_tail"/>
    <property type="match status" value="1"/>
</dbReference>
<dbReference type="SUPFAM" id="SSF52743">
    <property type="entry name" value="Subtilisin-like"/>
    <property type="match status" value="1"/>
</dbReference>
<dbReference type="PANTHER" id="PTHR43399:SF4">
    <property type="entry name" value="CELL WALL-ASSOCIATED PROTEASE"/>
    <property type="match status" value="1"/>
</dbReference>
<keyword evidence="3" id="KW-0732">Signal</keyword>
<keyword evidence="2 6" id="KW-0645">Protease</keyword>
<evidence type="ECO:0000256" key="6">
    <source>
        <dbReference type="PROSITE-ProRule" id="PRU01240"/>
    </source>
</evidence>
<evidence type="ECO:0000256" key="4">
    <source>
        <dbReference type="ARBA" id="ARBA00022801"/>
    </source>
</evidence>
<dbReference type="InterPro" id="IPR026444">
    <property type="entry name" value="Secre_tail"/>
</dbReference>
<evidence type="ECO:0000256" key="3">
    <source>
        <dbReference type="ARBA" id="ARBA00022729"/>
    </source>
</evidence>
<dbReference type="GO" id="GO:0006508">
    <property type="term" value="P:proteolysis"/>
    <property type="evidence" value="ECO:0007669"/>
    <property type="project" value="UniProtKB-KW"/>
</dbReference>
<dbReference type="InterPro" id="IPR015500">
    <property type="entry name" value="Peptidase_S8_subtilisin-rel"/>
</dbReference>
<dbReference type="GO" id="GO:0004252">
    <property type="term" value="F:serine-type endopeptidase activity"/>
    <property type="evidence" value="ECO:0007669"/>
    <property type="project" value="UniProtKB-UniRule"/>
</dbReference>
<dbReference type="InterPro" id="IPR051048">
    <property type="entry name" value="Peptidase_S8/S53_subtilisin"/>
</dbReference>
<dbReference type="Gene3D" id="3.40.50.200">
    <property type="entry name" value="Peptidase S8/S53 domain"/>
    <property type="match status" value="1"/>
</dbReference>
<evidence type="ECO:0000256" key="7">
    <source>
        <dbReference type="RuleBase" id="RU003355"/>
    </source>
</evidence>
<dbReference type="PANTHER" id="PTHR43399">
    <property type="entry name" value="SUBTILISIN-RELATED"/>
    <property type="match status" value="1"/>
</dbReference>
<dbReference type="InterPro" id="IPR023828">
    <property type="entry name" value="Peptidase_S8_Ser-AS"/>
</dbReference>
<feature type="active site" description="Charge relay system" evidence="6">
    <location>
        <position position="193"/>
    </location>
</feature>
<proteinExistence type="inferred from homology"/>
<protein>
    <recommendedName>
        <fullName evidence="12">Peptidase S8/S53 domain-containing protein</fullName>
    </recommendedName>
</protein>
<feature type="domain" description="Secretion system C-terminal sorting" evidence="9">
    <location>
        <begin position="456"/>
        <end position="526"/>
    </location>
</feature>
<evidence type="ECO:0000256" key="5">
    <source>
        <dbReference type="ARBA" id="ARBA00022825"/>
    </source>
</evidence>
<accession>A0A2S7KLN0</accession>
<dbReference type="InterPro" id="IPR023827">
    <property type="entry name" value="Peptidase_S8_Asp-AS"/>
</dbReference>
<feature type="active site" description="Charge relay system" evidence="6">
    <location>
        <position position="365"/>
    </location>
</feature>
<gene>
    <name evidence="10" type="ORF">BST85_00325</name>
</gene>
<comment type="similarity">
    <text evidence="1 6 7">Belongs to the peptidase S8 family.</text>
</comment>
<keyword evidence="4 6" id="KW-0378">Hydrolase</keyword>
<reference evidence="10 11" key="1">
    <citation type="submission" date="2016-11" db="EMBL/GenBank/DDBJ databases">
        <title>Trade-off between light-utilization and light-protection in marine flavobacteria.</title>
        <authorList>
            <person name="Kumagai Y."/>
        </authorList>
    </citation>
    <scope>NUCLEOTIDE SEQUENCE [LARGE SCALE GENOMIC DNA]</scope>
    <source>
        <strain evidence="10 11">NBRC 107741</strain>
    </source>
</reference>
<dbReference type="NCBIfam" id="TIGR04183">
    <property type="entry name" value="Por_Secre_tail"/>
    <property type="match status" value="1"/>
</dbReference>
<dbReference type="PROSITE" id="PS00136">
    <property type="entry name" value="SUBTILASE_ASP"/>
    <property type="match status" value="1"/>
</dbReference>
<evidence type="ECO:0000256" key="2">
    <source>
        <dbReference type="ARBA" id="ARBA00022670"/>
    </source>
</evidence>
<evidence type="ECO:0000259" key="9">
    <source>
        <dbReference type="Pfam" id="PF18962"/>
    </source>
</evidence>
<dbReference type="EMBL" id="MQUB01000001">
    <property type="protein sequence ID" value="PQB03512.1"/>
    <property type="molecule type" value="Genomic_DNA"/>
</dbReference>
<feature type="domain" description="Peptidase S8/S53" evidence="8">
    <location>
        <begin position="133"/>
        <end position="381"/>
    </location>
</feature>
<dbReference type="AlphaFoldDB" id="A0A2S7KLN0"/>
<dbReference type="Proteomes" id="UP000239800">
    <property type="component" value="Unassembled WGS sequence"/>
</dbReference>
<evidence type="ECO:0000259" key="8">
    <source>
        <dbReference type="Pfam" id="PF00082"/>
    </source>
</evidence>
<dbReference type="PROSITE" id="PS00138">
    <property type="entry name" value="SUBTILASE_SER"/>
    <property type="match status" value="1"/>
</dbReference>
<dbReference type="PRINTS" id="PR00723">
    <property type="entry name" value="SUBTILISIN"/>
</dbReference>
<feature type="active site" description="Charge relay system" evidence="6">
    <location>
        <position position="139"/>
    </location>
</feature>
<evidence type="ECO:0000313" key="10">
    <source>
        <dbReference type="EMBL" id="PQB03512.1"/>
    </source>
</evidence>
<sequence length="528" mass="56573">MLICLVASGQELNYMPGEILVQLAPSYSTDQLSLESSEAAIIGQKKVSEVMNIHLITIDRNKLSETEAIAELYKNDQVRIAQLNHKVSLRSVTPDDPLFGNQWQYYQENDRDIDADEAWEISTGGETLNGDIIVAGVVDDGFNVNHPDLNENLFINTKEIPGNGIDDDENGYIDDVNGWNAYNSTGVLQVLSHGTAVYGIIGAKGNNGVGVTGVNWDVKVMPISGSSGNESVVLEAYSYILESRILYNETDGAQGAFVVATNASFGIDFGQPEDSPLWCEMYDTLGQNGILSTGATINGNFDVDEIGDVPTACPSEYLIAVTNTNQSDVKVTQAGYGAETIDLGAPGAGTFTVTTNNYGTFGGTSGATPHVTGTIALLYSAPCQTLADLAMDDPELATRIVRDLVLENVDPNESLEGITTTGGRLNVNNSMVALMDACDTLLGLDDQLPGEDNVLVYPNPARTEITILNPDNRAIERVEIYTLDGKKLETLSLVGERVNVSSLSAGTYVLKIQIAGSSNPIHKMIVKQ</sequence>
<evidence type="ECO:0008006" key="12">
    <source>
        <dbReference type="Google" id="ProtNLM"/>
    </source>
</evidence>